<dbReference type="RefSeq" id="WP_076370927.1">
    <property type="nucleotide sequence ID" value="NZ_FTMG01000002.1"/>
</dbReference>
<evidence type="ECO:0000313" key="1">
    <source>
        <dbReference type="EMBL" id="MBB6108637.1"/>
    </source>
</evidence>
<reference evidence="1 2" key="1">
    <citation type="submission" date="2020-08" db="EMBL/GenBank/DDBJ databases">
        <title>Genomic Encyclopedia of Type Strains, Phase IV (KMG-V): Genome sequencing to study the core and pangenomes of soil and plant-associated prokaryotes.</title>
        <authorList>
            <person name="Whitman W."/>
        </authorList>
    </citation>
    <scope>NUCLEOTIDE SEQUENCE [LARGE SCALE GENOMIC DNA]</scope>
    <source>
        <strain evidence="1 2">ANJLi2</strain>
    </source>
</reference>
<evidence type="ECO:0000313" key="2">
    <source>
        <dbReference type="Proteomes" id="UP000541583"/>
    </source>
</evidence>
<organism evidence="1 2">
    <name type="scientific">Mucilaginibacter lappiensis</name>
    <dbReference type="NCBI Taxonomy" id="354630"/>
    <lineage>
        <taxon>Bacteria</taxon>
        <taxon>Pseudomonadati</taxon>
        <taxon>Bacteroidota</taxon>
        <taxon>Sphingobacteriia</taxon>
        <taxon>Sphingobacteriales</taxon>
        <taxon>Sphingobacteriaceae</taxon>
        <taxon>Mucilaginibacter</taxon>
    </lineage>
</organism>
<name>A0ABR6PFX0_9SPHI</name>
<dbReference type="Proteomes" id="UP000541583">
    <property type="component" value="Unassembled WGS sequence"/>
</dbReference>
<accession>A0ABR6PFX0</accession>
<proteinExistence type="predicted"/>
<keyword evidence="2" id="KW-1185">Reference proteome</keyword>
<gene>
    <name evidence="1" type="ORF">HDF23_001372</name>
</gene>
<dbReference type="EMBL" id="JACHCB010000002">
    <property type="protein sequence ID" value="MBB6108637.1"/>
    <property type="molecule type" value="Genomic_DNA"/>
</dbReference>
<sequence length="193" mass="22897">MPIIFNHEVKKNVFYTNQLSTDKLCSDKLIETNEDFEFQDANMNFQNWYFDGYRLANSILNNTNNIVTYNIKNDIDTVKFYFNRRGPAAISYDELGKKFSIQSGQYNLLYSSELNTQVKHEKGISEMFSLQLTRKRFFSLMDEGCMVMNGFSEEVYKDRPVIFSNNWLHIRPEIDHCIHSILTCQYIKEMKRL</sequence>
<protein>
    <submittedName>
        <fullName evidence="1">Uncharacterized protein</fullName>
    </submittedName>
</protein>
<comment type="caution">
    <text evidence="1">The sequence shown here is derived from an EMBL/GenBank/DDBJ whole genome shotgun (WGS) entry which is preliminary data.</text>
</comment>